<dbReference type="FunFam" id="2.30.29.170:FF:000002">
    <property type="entry name" value="EF-hand domain (C-terminal) containing 1"/>
    <property type="match status" value="1"/>
</dbReference>
<dbReference type="InterPro" id="IPR006602">
    <property type="entry name" value="DM10_dom"/>
</dbReference>
<feature type="domain" description="DM10" evidence="8">
    <location>
        <begin position="17"/>
        <end position="121"/>
    </location>
</feature>
<evidence type="ECO:0000256" key="2">
    <source>
        <dbReference type="ARBA" id="ARBA00004245"/>
    </source>
</evidence>
<accession>A0AAV1ICN5</accession>
<dbReference type="GO" id="GO:0007052">
    <property type="term" value="P:mitotic spindle organization"/>
    <property type="evidence" value="ECO:0007669"/>
    <property type="project" value="TreeGrafter"/>
</dbReference>
<dbReference type="GO" id="GO:0005930">
    <property type="term" value="C:axoneme"/>
    <property type="evidence" value="ECO:0007669"/>
    <property type="project" value="TreeGrafter"/>
</dbReference>
<reference evidence="9 10" key="1">
    <citation type="submission" date="2023-10" db="EMBL/GenBank/DDBJ databases">
        <authorList>
            <person name="Maclean D."/>
            <person name="Macfadyen A."/>
        </authorList>
    </citation>
    <scope>NUCLEOTIDE SEQUENCE [LARGE SCALE GENOMIC DNA]</scope>
</reference>
<sequence>MVQRTPDVPVWPGPPYAPKVLRWYGYFKEAVPESPRETYRVRRVVFHYYLVDDTMDVDEPRQLNSGIDQGILLKRHRIPGPSGCPLAPEDMQIGQSLTVYGRTYLIAAVDGFTRQYLSQRGICLAPDEEIPACPYDAWLAKHNMPGSPMRSSELTNMLSGIRTHSGSMSQFENSGKVLRFFCVWDDRRALFGDRRPYRLHYFLEDGSCEILETREANSGREPFPVFLRRGPLPKNEQPVRSRDKPGPDDCVKPQDLRIGTTLTVYGRSFLIHDCDAFTQKWLQENLGFSAEELVPLNVREPLPKPASRQLPVHNGFGSLEDSAQNCISLVPRPPRKDFYKLMNQDHIVLRFACRLVEAPGCTLSESDRKRVFVLSCFLADDSLAVFEPVVKNSGIIGGKYIERRQVLWPGSERVIKDTDLYVGAVLPILKRSFQLLDADEFTYQYMENNRHSYPVADADYALKILAAAIKTGPGVDTFKHRLAGLQRSESGYASASQIESLVRETAPSLNRHQALAILRQLQMSNARHVPVEALAAALQL</sequence>
<evidence type="ECO:0000256" key="7">
    <source>
        <dbReference type="SAM" id="MobiDB-lite"/>
    </source>
</evidence>
<dbReference type="Proteomes" id="UP001314263">
    <property type="component" value="Unassembled WGS sequence"/>
</dbReference>
<comment type="subcellular location">
    <subcellularLocation>
        <location evidence="1">Cell projection</location>
        <location evidence="1">Cilium</location>
    </subcellularLocation>
    <subcellularLocation>
        <location evidence="2">Cytoplasm</location>
        <location evidence="2">Cytoskeleton</location>
    </subcellularLocation>
</comment>
<evidence type="ECO:0000256" key="3">
    <source>
        <dbReference type="ARBA" id="ARBA00022490"/>
    </source>
</evidence>
<evidence type="ECO:0000313" key="9">
    <source>
        <dbReference type="EMBL" id="CAK0784492.1"/>
    </source>
</evidence>
<keyword evidence="5" id="KW-0206">Cytoskeleton</keyword>
<dbReference type="SMART" id="SM00676">
    <property type="entry name" value="DM10"/>
    <property type="match status" value="3"/>
</dbReference>
<protein>
    <recommendedName>
        <fullName evidence="8">DM10 domain-containing protein</fullName>
    </recommendedName>
</protein>
<keyword evidence="4" id="KW-0677">Repeat</keyword>
<evidence type="ECO:0000313" key="10">
    <source>
        <dbReference type="Proteomes" id="UP001314263"/>
    </source>
</evidence>
<dbReference type="Gene3D" id="2.30.29.170">
    <property type="match status" value="3"/>
</dbReference>
<proteinExistence type="predicted"/>
<organism evidence="9 10">
    <name type="scientific">Coccomyxa viridis</name>
    <dbReference type="NCBI Taxonomy" id="1274662"/>
    <lineage>
        <taxon>Eukaryota</taxon>
        <taxon>Viridiplantae</taxon>
        <taxon>Chlorophyta</taxon>
        <taxon>core chlorophytes</taxon>
        <taxon>Trebouxiophyceae</taxon>
        <taxon>Trebouxiophyceae incertae sedis</taxon>
        <taxon>Coccomyxaceae</taxon>
        <taxon>Coccomyxa</taxon>
    </lineage>
</organism>
<evidence type="ECO:0000256" key="1">
    <source>
        <dbReference type="ARBA" id="ARBA00004138"/>
    </source>
</evidence>
<evidence type="ECO:0000256" key="6">
    <source>
        <dbReference type="ARBA" id="ARBA00023273"/>
    </source>
</evidence>
<feature type="domain" description="DM10" evidence="8">
    <location>
        <begin position="345"/>
        <end position="450"/>
    </location>
</feature>
<dbReference type="PROSITE" id="PS51336">
    <property type="entry name" value="DM10"/>
    <property type="match status" value="3"/>
</dbReference>
<dbReference type="AlphaFoldDB" id="A0AAV1ICN5"/>
<dbReference type="EMBL" id="CAUYUE010000010">
    <property type="protein sequence ID" value="CAK0784492.1"/>
    <property type="molecule type" value="Genomic_DNA"/>
</dbReference>
<keyword evidence="3" id="KW-0963">Cytoplasm</keyword>
<dbReference type="PANTHER" id="PTHR12086">
    <property type="entry name" value="EF-HAND DOMAIN C-TERMINAL CONTAINING PROTEIN"/>
    <property type="match status" value="1"/>
</dbReference>
<dbReference type="GO" id="GO:0072686">
    <property type="term" value="C:mitotic spindle"/>
    <property type="evidence" value="ECO:0007669"/>
    <property type="project" value="TreeGrafter"/>
</dbReference>
<feature type="compositionally biased region" description="Basic and acidic residues" evidence="7">
    <location>
        <begin position="237"/>
        <end position="253"/>
    </location>
</feature>
<feature type="region of interest" description="Disordered" evidence="7">
    <location>
        <begin position="222"/>
        <end position="253"/>
    </location>
</feature>
<evidence type="ECO:0000259" key="8">
    <source>
        <dbReference type="PROSITE" id="PS51336"/>
    </source>
</evidence>
<dbReference type="FunFam" id="2.30.29.170:FF:000004">
    <property type="entry name" value="EF-hand domain containing 2"/>
    <property type="match status" value="1"/>
</dbReference>
<dbReference type="GO" id="GO:0043014">
    <property type="term" value="F:alpha-tubulin binding"/>
    <property type="evidence" value="ECO:0007669"/>
    <property type="project" value="TreeGrafter"/>
</dbReference>
<feature type="domain" description="DM10" evidence="8">
    <location>
        <begin position="174"/>
        <end position="286"/>
    </location>
</feature>
<comment type="caution">
    <text evidence="9">The sequence shown here is derived from an EMBL/GenBank/DDBJ whole genome shotgun (WGS) entry which is preliminary data.</text>
</comment>
<dbReference type="GO" id="GO:0060285">
    <property type="term" value="P:cilium-dependent cell motility"/>
    <property type="evidence" value="ECO:0007669"/>
    <property type="project" value="TreeGrafter"/>
</dbReference>
<keyword evidence="6" id="KW-0966">Cell projection</keyword>
<dbReference type="PANTHER" id="PTHR12086:SF9">
    <property type="entry name" value="EF-HAND DOMAIN-CONTAINING PROTEIN 1"/>
    <property type="match status" value="1"/>
</dbReference>
<evidence type="ECO:0000256" key="5">
    <source>
        <dbReference type="ARBA" id="ARBA00023212"/>
    </source>
</evidence>
<name>A0AAV1ICN5_9CHLO</name>
<gene>
    <name evidence="9" type="ORF">CVIRNUC_007696</name>
</gene>
<evidence type="ECO:0000256" key="4">
    <source>
        <dbReference type="ARBA" id="ARBA00022737"/>
    </source>
</evidence>
<dbReference type="GO" id="GO:0000281">
    <property type="term" value="P:mitotic cytokinesis"/>
    <property type="evidence" value="ECO:0007669"/>
    <property type="project" value="TreeGrafter"/>
</dbReference>
<dbReference type="InterPro" id="IPR040193">
    <property type="entry name" value="EFHC1/EFHC2/EFHB"/>
</dbReference>
<dbReference type="Pfam" id="PF06565">
    <property type="entry name" value="DM10_dom"/>
    <property type="match status" value="3"/>
</dbReference>
<keyword evidence="10" id="KW-1185">Reference proteome</keyword>